<protein>
    <submittedName>
        <fullName evidence="1">Sulfotransferase</fullName>
    </submittedName>
</protein>
<reference evidence="1" key="1">
    <citation type="submission" date="2020-08" db="EMBL/GenBank/DDBJ databases">
        <title>Sulfitobacter aestuariivivens sp. nov., isolated from a tidal flat.</title>
        <authorList>
            <person name="Park S."/>
            <person name="Yoon J.-H."/>
        </authorList>
    </citation>
    <scope>NUCLEOTIDE SEQUENCE</scope>
    <source>
        <strain evidence="1">TSTF-M16</strain>
    </source>
</reference>
<dbReference type="Pfam" id="PF13469">
    <property type="entry name" value="Sulfotransfer_3"/>
    <property type="match status" value="1"/>
</dbReference>
<evidence type="ECO:0000313" key="2">
    <source>
        <dbReference type="Proteomes" id="UP000635142"/>
    </source>
</evidence>
<name>A0A927D5H9_9RHOB</name>
<comment type="caution">
    <text evidence="1">The sequence shown here is derived from an EMBL/GenBank/DDBJ whole genome shotgun (WGS) entry which is preliminary data.</text>
</comment>
<dbReference type="AlphaFoldDB" id="A0A927D5H9"/>
<accession>A0A927D5H9</accession>
<organism evidence="1 2">
    <name type="scientific">Sulfitobacter aestuariivivens</name>
    <dbReference type="NCBI Taxonomy" id="2766981"/>
    <lineage>
        <taxon>Bacteria</taxon>
        <taxon>Pseudomonadati</taxon>
        <taxon>Pseudomonadota</taxon>
        <taxon>Alphaproteobacteria</taxon>
        <taxon>Rhodobacterales</taxon>
        <taxon>Roseobacteraceae</taxon>
        <taxon>Sulfitobacter</taxon>
    </lineage>
</organism>
<dbReference type="Gene3D" id="3.40.50.300">
    <property type="entry name" value="P-loop containing nucleotide triphosphate hydrolases"/>
    <property type="match status" value="1"/>
</dbReference>
<evidence type="ECO:0000313" key="1">
    <source>
        <dbReference type="EMBL" id="MBD3663827.1"/>
    </source>
</evidence>
<gene>
    <name evidence="1" type="ORF">H9Q16_07840</name>
</gene>
<dbReference type="SUPFAM" id="SSF52540">
    <property type="entry name" value="P-loop containing nucleoside triphosphate hydrolases"/>
    <property type="match status" value="1"/>
</dbReference>
<dbReference type="Proteomes" id="UP000635142">
    <property type="component" value="Unassembled WGS sequence"/>
</dbReference>
<dbReference type="EMBL" id="JACTAG010000001">
    <property type="protein sequence ID" value="MBD3663827.1"/>
    <property type="molecule type" value="Genomic_DNA"/>
</dbReference>
<proteinExistence type="predicted"/>
<dbReference type="RefSeq" id="WP_191074760.1">
    <property type="nucleotide sequence ID" value="NZ_JACTAG010000001.1"/>
</dbReference>
<keyword evidence="2" id="KW-1185">Reference proteome</keyword>
<dbReference type="InterPro" id="IPR027417">
    <property type="entry name" value="P-loop_NTPase"/>
</dbReference>
<sequence>MTQTQSILPPAVAIGGLGGSGTRVFAAMLQYAGYHIGNTLNDPLDNLWFTVLFKQAAWARAQPDPADVANAVRLFRRAMTTGLSDDLSADDAALITRLRADLPPEGPWHCGAQTFHADALVASGPSDGPWGWKEPNTHIFLPHLNQGIAGLRYIHVVRNGLDMAFSANTWQARHWGHLYGLPNTPDVSLPIRQLLFWTVANRATLDYGARHMPGRFLVMHYEDVCARPDPNWQRMRRFLDLPDTLALPAEMLRPTTIGRSLDHDLSVFPKDLIKASAAVQHDVEKLDAFGS</sequence>